<dbReference type="OMA" id="CPGMMHP"/>
<feature type="compositionally biased region" description="Basic and acidic residues" evidence="3">
    <location>
        <begin position="437"/>
        <end position="446"/>
    </location>
</feature>
<name>H2XNJ5_CIOIN</name>
<feature type="compositionally biased region" description="Low complexity" evidence="3">
    <location>
        <begin position="1"/>
        <end position="13"/>
    </location>
</feature>
<dbReference type="InParanoid" id="H2XNJ5"/>
<feature type="domain" description="Wbp11/ELF5/Saf1 N-terminal" evidence="4">
    <location>
        <begin position="12"/>
        <end position="87"/>
    </location>
</feature>
<dbReference type="Pfam" id="PF09429">
    <property type="entry name" value="Wbp11"/>
    <property type="match status" value="1"/>
</dbReference>
<feature type="compositionally biased region" description="Pro residues" evidence="3">
    <location>
        <begin position="170"/>
        <end position="195"/>
    </location>
</feature>
<dbReference type="HOGENOM" id="CLU_028337_0_0_1"/>
<dbReference type="FunCoup" id="H2XNJ5">
    <property type="interactions" value="691"/>
</dbReference>
<dbReference type="PANTHER" id="PTHR13361:SF1">
    <property type="entry name" value="WW DOMAIN-BINDING PROTEIN 11"/>
    <property type="match status" value="1"/>
</dbReference>
<evidence type="ECO:0000259" key="4">
    <source>
        <dbReference type="Pfam" id="PF09429"/>
    </source>
</evidence>
<evidence type="ECO:0000256" key="3">
    <source>
        <dbReference type="SAM" id="MobiDB-lite"/>
    </source>
</evidence>
<dbReference type="GeneTree" id="ENSGT01150000288588"/>
<feature type="region of interest" description="Disordered" evidence="3">
    <location>
        <begin position="167"/>
        <end position="279"/>
    </location>
</feature>
<dbReference type="GO" id="GO:0006396">
    <property type="term" value="P:RNA processing"/>
    <property type="evidence" value="ECO:0007669"/>
    <property type="project" value="InterPro"/>
</dbReference>
<evidence type="ECO:0000313" key="6">
    <source>
        <dbReference type="Proteomes" id="UP000008144"/>
    </source>
</evidence>
<feature type="compositionally biased region" description="Pro residues" evidence="3">
    <location>
        <begin position="326"/>
        <end position="342"/>
    </location>
</feature>
<keyword evidence="2" id="KW-0539">Nucleus</keyword>
<keyword evidence="6" id="KW-1185">Reference proteome</keyword>
<reference evidence="5" key="3">
    <citation type="submission" date="2025-08" db="UniProtKB">
        <authorList>
            <consortium name="Ensembl"/>
        </authorList>
    </citation>
    <scope>IDENTIFICATION</scope>
</reference>
<dbReference type="PANTHER" id="PTHR13361">
    <property type="entry name" value="WW DOMAIN-BINDING PROTEIN 11"/>
    <property type="match status" value="1"/>
</dbReference>
<feature type="compositionally biased region" description="Basic and acidic residues" evidence="3">
    <location>
        <begin position="237"/>
        <end position="253"/>
    </location>
</feature>
<feature type="region of interest" description="Disordered" evidence="3">
    <location>
        <begin position="1"/>
        <end position="38"/>
    </location>
</feature>
<dbReference type="AlphaFoldDB" id="H2XNJ5"/>
<evidence type="ECO:0000256" key="2">
    <source>
        <dbReference type="ARBA" id="ARBA00023242"/>
    </source>
</evidence>
<feature type="region of interest" description="Disordered" evidence="3">
    <location>
        <begin position="437"/>
        <end position="466"/>
    </location>
</feature>
<dbReference type="Ensembl" id="ENSCINT00000030612.1">
    <property type="protein sequence ID" value="ENSCINP00000031228.1"/>
    <property type="gene ID" value="ENSCING00000022276.1"/>
</dbReference>
<dbReference type="STRING" id="7719.ENSCINP00000031228"/>
<feature type="compositionally biased region" description="Basic residues" evidence="3">
    <location>
        <begin position="28"/>
        <end position="38"/>
    </location>
</feature>
<sequence>MGRRTTNTTKGGKFMNPTDQARKEARRRELKKNKKQRIAVRQAVIKTKNPQQMIRELEELDDMELNPINEPTYNDKVVKDKRRKLLENLIRIVDFYFKEDANKGREYKGFLETYKFSRLKKEKYYESVKNAEEVEITAIPLPDSLPQEAPQLTDIPLPGMMPSGILKKIPPGPPIGLPPIPPVKKLPPGPPPGMPPRHKVFIRSGRPSGPSSSFHASTSSKRVDDRDAYDPEDGIDTFDKDAKQPHRVDEELHARRRSVRFADDDDETFKPKDLAPPSNVTPLQAMMLKLAGQTIPVPPNKEDAEEDDNDFNQGDGNERSYNRKAPPGPPPGMPPGPPPGMPPSIMNQHRPNMMHPPHMQQNIHTQNNMIDTNKHGMMQNPNILSAPPSLIHRPAQKDMSSPHVATIVAKPQLTSNPKEESTRFMPTTLRIRREVTGKLAHKREEPSVSNQSKQKIEKKKKTAKATADVAYDSFMKEMQGLL</sequence>
<dbReference type="EMBL" id="EAAA01002021">
    <property type="status" value="NOT_ANNOTATED_CDS"/>
    <property type="molecule type" value="Genomic_DNA"/>
</dbReference>
<dbReference type="GO" id="GO:0005634">
    <property type="term" value="C:nucleus"/>
    <property type="evidence" value="ECO:0007669"/>
    <property type="project" value="UniProtKB-SubCell"/>
</dbReference>
<reference evidence="5" key="2">
    <citation type="journal article" date="2008" name="Genome Biol.">
        <title>Improved genome assembly and evidence-based global gene model set for the chordate Ciona intestinalis: new insight into intron and operon populations.</title>
        <authorList>
            <person name="Satou Y."/>
            <person name="Mineta K."/>
            <person name="Ogasawara M."/>
            <person name="Sasakura Y."/>
            <person name="Shoguchi E."/>
            <person name="Ueno K."/>
            <person name="Yamada L."/>
            <person name="Matsumoto J."/>
            <person name="Wasserscheid J."/>
            <person name="Dewar K."/>
            <person name="Wiley G.B."/>
            <person name="Macmil S.L."/>
            <person name="Roe B.A."/>
            <person name="Zeller R.W."/>
            <person name="Hastings K.E."/>
            <person name="Lemaire P."/>
            <person name="Lindquist E."/>
            <person name="Endo T."/>
            <person name="Hotta K."/>
            <person name="Inaba K."/>
        </authorList>
    </citation>
    <scope>NUCLEOTIDE SEQUENCE [LARGE SCALE GENOMIC DNA]</scope>
    <source>
        <strain evidence="5">wild type</strain>
    </source>
</reference>
<feature type="compositionally biased region" description="Low complexity" evidence="3">
    <location>
        <begin position="203"/>
        <end position="213"/>
    </location>
</feature>
<reference evidence="6" key="1">
    <citation type="journal article" date="2002" name="Science">
        <title>The draft genome of Ciona intestinalis: insights into chordate and vertebrate origins.</title>
        <authorList>
            <person name="Dehal P."/>
            <person name="Satou Y."/>
            <person name="Campbell R.K."/>
            <person name="Chapman J."/>
            <person name="Degnan B."/>
            <person name="De Tomaso A."/>
            <person name="Davidson B."/>
            <person name="Di Gregorio A."/>
            <person name="Gelpke M."/>
            <person name="Goodstein D.M."/>
            <person name="Harafuji N."/>
            <person name="Hastings K.E."/>
            <person name="Ho I."/>
            <person name="Hotta K."/>
            <person name="Huang W."/>
            <person name="Kawashima T."/>
            <person name="Lemaire P."/>
            <person name="Martinez D."/>
            <person name="Meinertzhagen I.A."/>
            <person name="Necula S."/>
            <person name="Nonaka M."/>
            <person name="Putnam N."/>
            <person name="Rash S."/>
            <person name="Saiga H."/>
            <person name="Satake M."/>
            <person name="Terry A."/>
            <person name="Yamada L."/>
            <person name="Wang H.G."/>
            <person name="Awazu S."/>
            <person name="Azumi K."/>
            <person name="Boore J."/>
            <person name="Branno M."/>
            <person name="Chin-Bow S."/>
            <person name="DeSantis R."/>
            <person name="Doyle S."/>
            <person name="Francino P."/>
            <person name="Keys D.N."/>
            <person name="Haga S."/>
            <person name="Hayashi H."/>
            <person name="Hino K."/>
            <person name="Imai K.S."/>
            <person name="Inaba K."/>
            <person name="Kano S."/>
            <person name="Kobayashi K."/>
            <person name="Kobayashi M."/>
            <person name="Lee B.I."/>
            <person name="Makabe K.W."/>
            <person name="Manohar C."/>
            <person name="Matassi G."/>
            <person name="Medina M."/>
            <person name="Mochizuki Y."/>
            <person name="Mount S."/>
            <person name="Morishita T."/>
            <person name="Miura S."/>
            <person name="Nakayama A."/>
            <person name="Nishizaka S."/>
            <person name="Nomoto H."/>
            <person name="Ohta F."/>
            <person name="Oishi K."/>
            <person name="Rigoutsos I."/>
            <person name="Sano M."/>
            <person name="Sasaki A."/>
            <person name="Sasakura Y."/>
            <person name="Shoguchi E."/>
            <person name="Shin-i T."/>
            <person name="Spagnuolo A."/>
            <person name="Stainier D."/>
            <person name="Suzuki M.M."/>
            <person name="Tassy O."/>
            <person name="Takatori N."/>
            <person name="Tokuoka M."/>
            <person name="Yagi K."/>
            <person name="Yoshizaki F."/>
            <person name="Wada S."/>
            <person name="Zhang C."/>
            <person name="Hyatt P.D."/>
            <person name="Larimer F."/>
            <person name="Detter C."/>
            <person name="Doggett N."/>
            <person name="Glavina T."/>
            <person name="Hawkins T."/>
            <person name="Richardson P."/>
            <person name="Lucas S."/>
            <person name="Kohara Y."/>
            <person name="Levine M."/>
            <person name="Satoh N."/>
            <person name="Rokhsar D.S."/>
        </authorList>
    </citation>
    <scope>NUCLEOTIDE SEQUENCE [LARGE SCALE GENOMIC DNA]</scope>
</reference>
<feature type="region of interest" description="Disordered" evidence="3">
    <location>
        <begin position="291"/>
        <end position="350"/>
    </location>
</feature>
<evidence type="ECO:0000313" key="5">
    <source>
        <dbReference type="Ensembl" id="ENSCINP00000031228.1"/>
    </source>
</evidence>
<dbReference type="InterPro" id="IPR019007">
    <property type="entry name" value="Wbp11/ELF5/Saf1_N"/>
</dbReference>
<accession>H2XNJ5</accession>
<comment type="subcellular location">
    <subcellularLocation>
        <location evidence="1">Nucleus</location>
    </subcellularLocation>
</comment>
<proteinExistence type="predicted"/>
<protein>
    <recommendedName>
        <fullName evidence="4">Wbp11/ELF5/Saf1 N-terminal domain-containing protein</fullName>
    </recommendedName>
</protein>
<organism evidence="5 6">
    <name type="scientific">Ciona intestinalis</name>
    <name type="common">Transparent sea squirt</name>
    <name type="synonym">Ascidia intestinalis</name>
    <dbReference type="NCBI Taxonomy" id="7719"/>
    <lineage>
        <taxon>Eukaryota</taxon>
        <taxon>Metazoa</taxon>
        <taxon>Chordata</taxon>
        <taxon>Tunicata</taxon>
        <taxon>Ascidiacea</taxon>
        <taxon>Phlebobranchia</taxon>
        <taxon>Cionidae</taxon>
        <taxon>Ciona</taxon>
    </lineage>
</organism>
<evidence type="ECO:0000256" key="1">
    <source>
        <dbReference type="ARBA" id="ARBA00004123"/>
    </source>
</evidence>
<dbReference type="Proteomes" id="UP000008144">
    <property type="component" value="Chromosome 4"/>
</dbReference>
<reference evidence="5" key="4">
    <citation type="submission" date="2025-09" db="UniProtKB">
        <authorList>
            <consortium name="Ensembl"/>
        </authorList>
    </citation>
    <scope>IDENTIFICATION</scope>
</reference>